<evidence type="ECO:0000256" key="1">
    <source>
        <dbReference type="SAM" id="Phobius"/>
    </source>
</evidence>
<proteinExistence type="predicted"/>
<evidence type="ECO:0000313" key="2">
    <source>
        <dbReference type="EMBL" id="TCO74433.1"/>
    </source>
</evidence>
<organism evidence="2 3">
    <name type="scientific">Marinisporobacter balticus</name>
    <dbReference type="NCBI Taxonomy" id="2018667"/>
    <lineage>
        <taxon>Bacteria</taxon>
        <taxon>Bacillati</taxon>
        <taxon>Bacillota</taxon>
        <taxon>Clostridia</taxon>
        <taxon>Peptostreptococcales</taxon>
        <taxon>Thermotaleaceae</taxon>
        <taxon>Marinisporobacter</taxon>
    </lineage>
</organism>
<dbReference type="Proteomes" id="UP000294919">
    <property type="component" value="Unassembled WGS sequence"/>
</dbReference>
<keyword evidence="1" id="KW-1133">Transmembrane helix</keyword>
<reference evidence="2 3" key="1">
    <citation type="submission" date="2019-03" db="EMBL/GenBank/DDBJ databases">
        <title>Genomic Encyclopedia of Type Strains, Phase IV (KMG-IV): sequencing the most valuable type-strain genomes for metagenomic binning, comparative biology and taxonomic classification.</title>
        <authorList>
            <person name="Goeker M."/>
        </authorList>
    </citation>
    <scope>NUCLEOTIDE SEQUENCE [LARGE SCALE GENOMIC DNA]</scope>
    <source>
        <strain evidence="2 3">DSM 102940</strain>
    </source>
</reference>
<dbReference type="AlphaFoldDB" id="A0A4R2KL92"/>
<gene>
    <name evidence="2" type="ORF">EV214_11379</name>
</gene>
<accession>A0A4R2KL92</accession>
<evidence type="ECO:0000313" key="3">
    <source>
        <dbReference type="Proteomes" id="UP000294919"/>
    </source>
</evidence>
<protein>
    <submittedName>
        <fullName evidence="2">Uncharacterized protein</fullName>
    </submittedName>
</protein>
<keyword evidence="1" id="KW-0472">Membrane</keyword>
<comment type="caution">
    <text evidence="2">The sequence shown here is derived from an EMBL/GenBank/DDBJ whole genome shotgun (WGS) entry which is preliminary data.</text>
</comment>
<keyword evidence="1" id="KW-0812">Transmembrane</keyword>
<sequence length="69" mass="7782">MTTNYFESLLKVGIITLIPCILRLTIALIFPTFSIIVFIPAFLRAESLNKIFLAVVIKLCAINTIQRKV</sequence>
<feature type="transmembrane region" description="Helical" evidence="1">
    <location>
        <begin position="12"/>
        <end position="43"/>
    </location>
</feature>
<dbReference type="EMBL" id="SLWV01000013">
    <property type="protein sequence ID" value="TCO74433.1"/>
    <property type="molecule type" value="Genomic_DNA"/>
</dbReference>
<name>A0A4R2KL92_9FIRM</name>
<keyword evidence="3" id="KW-1185">Reference proteome</keyword>